<comment type="caution">
    <text evidence="12">The sequence shown here is derived from an EMBL/GenBank/DDBJ whole genome shotgun (WGS) entry which is preliminary data.</text>
</comment>
<evidence type="ECO:0000256" key="9">
    <source>
        <dbReference type="ARBA" id="ARBA00048573"/>
    </source>
</evidence>
<evidence type="ECO:0000256" key="6">
    <source>
        <dbReference type="ARBA" id="ARBA00022840"/>
    </source>
</evidence>
<dbReference type="AlphaFoldDB" id="A0A0F9UFG4"/>
<protein>
    <recommendedName>
        <fullName evidence="2">lysine--tRNA ligase</fullName>
        <ecNumber evidence="2">6.1.1.6</ecNumber>
    </recommendedName>
</protein>
<evidence type="ECO:0000313" key="12">
    <source>
        <dbReference type="EMBL" id="KKN52333.1"/>
    </source>
</evidence>
<dbReference type="GO" id="GO:0004824">
    <property type="term" value="F:lysine-tRNA ligase activity"/>
    <property type="evidence" value="ECO:0007669"/>
    <property type="project" value="UniProtKB-EC"/>
</dbReference>
<evidence type="ECO:0000256" key="8">
    <source>
        <dbReference type="ARBA" id="ARBA00023146"/>
    </source>
</evidence>
<dbReference type="GO" id="GO:0005829">
    <property type="term" value="C:cytosol"/>
    <property type="evidence" value="ECO:0007669"/>
    <property type="project" value="TreeGrafter"/>
</dbReference>
<keyword evidence="8" id="KW-0030">Aminoacyl-tRNA synthetase</keyword>
<organism evidence="12">
    <name type="scientific">marine sediment metagenome</name>
    <dbReference type="NCBI Taxonomy" id="412755"/>
    <lineage>
        <taxon>unclassified sequences</taxon>
        <taxon>metagenomes</taxon>
        <taxon>ecological metagenomes</taxon>
    </lineage>
</organism>
<evidence type="ECO:0000256" key="7">
    <source>
        <dbReference type="ARBA" id="ARBA00022917"/>
    </source>
</evidence>
<evidence type="ECO:0000256" key="10">
    <source>
        <dbReference type="SAM" id="MobiDB-lite"/>
    </source>
</evidence>
<dbReference type="Gene3D" id="2.40.50.140">
    <property type="entry name" value="Nucleic acid-binding proteins"/>
    <property type="match status" value="1"/>
</dbReference>
<dbReference type="Pfam" id="PF01336">
    <property type="entry name" value="tRNA_anti-codon"/>
    <property type="match status" value="1"/>
</dbReference>
<dbReference type="GO" id="GO:0046872">
    <property type="term" value="F:metal ion binding"/>
    <property type="evidence" value="ECO:0007669"/>
    <property type="project" value="UniProtKB-KW"/>
</dbReference>
<accession>A0A0F9UFG4</accession>
<dbReference type="InterPro" id="IPR012340">
    <property type="entry name" value="NA-bd_OB-fold"/>
</dbReference>
<dbReference type="InterPro" id="IPR004365">
    <property type="entry name" value="NA-bd_OB_tRNA"/>
</dbReference>
<dbReference type="PANTHER" id="PTHR42918:SF15">
    <property type="entry name" value="LYSINE--TRNA LIGASE, CHLOROPLASTIC_MITOCHONDRIAL"/>
    <property type="match status" value="1"/>
</dbReference>
<comment type="similarity">
    <text evidence="1">Belongs to the class-II aminoacyl-tRNA synthetase family.</text>
</comment>
<reference evidence="12" key="1">
    <citation type="journal article" date="2015" name="Nature">
        <title>Complex archaea that bridge the gap between prokaryotes and eukaryotes.</title>
        <authorList>
            <person name="Spang A."/>
            <person name="Saw J.H."/>
            <person name="Jorgensen S.L."/>
            <person name="Zaremba-Niedzwiedzka K."/>
            <person name="Martijn J."/>
            <person name="Lind A.E."/>
            <person name="van Eijk R."/>
            <person name="Schleper C."/>
            <person name="Guy L."/>
            <person name="Ettema T.J."/>
        </authorList>
    </citation>
    <scope>NUCLEOTIDE SEQUENCE</scope>
</reference>
<feature type="domain" description="OB" evidence="11">
    <location>
        <begin position="75"/>
        <end position="150"/>
    </location>
</feature>
<keyword evidence="7" id="KW-0648">Protein biosynthesis</keyword>
<evidence type="ECO:0000256" key="5">
    <source>
        <dbReference type="ARBA" id="ARBA00022741"/>
    </source>
</evidence>
<keyword evidence="4" id="KW-0479">Metal-binding</keyword>
<proteinExistence type="inferred from homology"/>
<name>A0A0F9UFG4_9ZZZZ</name>
<evidence type="ECO:0000259" key="11">
    <source>
        <dbReference type="Pfam" id="PF01336"/>
    </source>
</evidence>
<dbReference type="FunFam" id="2.40.50.140:FF:000024">
    <property type="entry name" value="Lysine--tRNA ligase"/>
    <property type="match status" value="1"/>
</dbReference>
<dbReference type="EC" id="6.1.1.6" evidence="2"/>
<keyword evidence="3" id="KW-0436">Ligase</keyword>
<gene>
    <name evidence="12" type="ORF">LCGC14_0613790</name>
</gene>
<keyword evidence="6" id="KW-0067">ATP-binding</keyword>
<comment type="catalytic activity">
    <reaction evidence="9">
        <text>tRNA(Lys) + L-lysine + ATP = L-lysyl-tRNA(Lys) + AMP + diphosphate</text>
        <dbReference type="Rhea" id="RHEA:20792"/>
        <dbReference type="Rhea" id="RHEA-COMP:9696"/>
        <dbReference type="Rhea" id="RHEA-COMP:9697"/>
        <dbReference type="ChEBI" id="CHEBI:30616"/>
        <dbReference type="ChEBI" id="CHEBI:32551"/>
        <dbReference type="ChEBI" id="CHEBI:33019"/>
        <dbReference type="ChEBI" id="CHEBI:78442"/>
        <dbReference type="ChEBI" id="CHEBI:78529"/>
        <dbReference type="ChEBI" id="CHEBI:456215"/>
        <dbReference type="EC" id="6.1.1.6"/>
    </reaction>
</comment>
<evidence type="ECO:0000256" key="2">
    <source>
        <dbReference type="ARBA" id="ARBA00013166"/>
    </source>
</evidence>
<dbReference type="PANTHER" id="PTHR42918">
    <property type="entry name" value="LYSYL-TRNA SYNTHETASE"/>
    <property type="match status" value="1"/>
</dbReference>
<sequence>MPEKKAQQRKESLNQAEVPKEGDQEIARQAKMEKLAQEKIELFPHKVKTTHTIFEVTEGFSSSSPEDLEKKKVRVILAGRVMSIRGMGRATFLHIAGSRSRIQAYLKEDKVGKKNYKLFSLIDIGDFVSVEGDVFKTRTGELTVFVDSYTFLAKCLHP</sequence>
<dbReference type="CDD" id="cd04322">
    <property type="entry name" value="LysRS_N"/>
    <property type="match status" value="1"/>
</dbReference>
<evidence type="ECO:0000256" key="1">
    <source>
        <dbReference type="ARBA" id="ARBA00008226"/>
    </source>
</evidence>
<feature type="region of interest" description="Disordered" evidence="10">
    <location>
        <begin position="1"/>
        <end position="24"/>
    </location>
</feature>
<feature type="non-terminal residue" evidence="12">
    <location>
        <position position="158"/>
    </location>
</feature>
<dbReference type="GO" id="GO:0006430">
    <property type="term" value="P:lysyl-tRNA aminoacylation"/>
    <property type="evidence" value="ECO:0007669"/>
    <property type="project" value="TreeGrafter"/>
</dbReference>
<dbReference type="InterPro" id="IPR044136">
    <property type="entry name" value="Lys-tRNA-ligase_II_N"/>
</dbReference>
<evidence type="ECO:0000256" key="4">
    <source>
        <dbReference type="ARBA" id="ARBA00022723"/>
    </source>
</evidence>
<dbReference type="EMBL" id="LAZR01001024">
    <property type="protein sequence ID" value="KKN52333.1"/>
    <property type="molecule type" value="Genomic_DNA"/>
</dbReference>
<dbReference type="SUPFAM" id="SSF50249">
    <property type="entry name" value="Nucleic acid-binding proteins"/>
    <property type="match status" value="1"/>
</dbReference>
<evidence type="ECO:0000256" key="3">
    <source>
        <dbReference type="ARBA" id="ARBA00022598"/>
    </source>
</evidence>
<dbReference type="GO" id="GO:0005524">
    <property type="term" value="F:ATP binding"/>
    <property type="evidence" value="ECO:0007669"/>
    <property type="project" value="UniProtKB-KW"/>
</dbReference>
<keyword evidence="5" id="KW-0547">Nucleotide-binding</keyword>
<dbReference type="GO" id="GO:0000049">
    <property type="term" value="F:tRNA binding"/>
    <property type="evidence" value="ECO:0007669"/>
    <property type="project" value="TreeGrafter"/>
</dbReference>